<dbReference type="PANTHER" id="PTHR36836">
    <property type="entry name" value="COLANIC ACID BIOSYNTHESIS PROTEIN WCAK"/>
    <property type="match status" value="1"/>
</dbReference>
<evidence type="ECO:0000259" key="1">
    <source>
        <dbReference type="Pfam" id="PF04230"/>
    </source>
</evidence>
<evidence type="ECO:0000313" key="3">
    <source>
        <dbReference type="Proteomes" id="UP000017881"/>
    </source>
</evidence>
<dbReference type="InterPro" id="IPR007345">
    <property type="entry name" value="Polysacch_pyruvyl_Trfase"/>
</dbReference>
<dbReference type="AlphaFoldDB" id="R4VQ77"/>
<sequence>MQILFSGHNSCFNRGCEAFVRTSAQAFKQLWPQSQITLPTRTPADDAQALSDLGDYVHPQGRHAGLLERALCRAQQRHGLAALAVWPGPVPRRWHRALQGVDLVVAVGGDTYSLDYGVPSGIAGFDGLAAAAGVPVVLWGASVGPFRALPAYERALARSLARYRLIGARESLTQAYLEDELGLTNVVAMIDPAFALAPEPLPASTDWLTAIGRAERVIGLNLSDLIAQQAGGEAALAAATAQWLQAVLSDPGTWVVLIPHVANPRQPGRSDGPFMRRVMAAADITPAQAARVVMAGEDWRAGQYKQLVAHCDVLLAARTHLTIAGFSQGIPTVSLGYSQKARGLNIDVYGTEQFHIAASAVSADSLQAAIEAALSARETLQGHSLRYTQAGQQRNEAVLAQAPGWLAAESPAA</sequence>
<gene>
    <name evidence="2" type="ORF">SPISAL_07620</name>
</gene>
<keyword evidence="2" id="KW-0808">Transferase</keyword>
<dbReference type="HOGENOM" id="CLU_039510_2_0_6"/>
<evidence type="ECO:0000313" key="2">
    <source>
        <dbReference type="EMBL" id="AGM41618.1"/>
    </source>
</evidence>
<dbReference type="KEGG" id="ssal:SPISAL_07620"/>
<dbReference type="eggNOG" id="COG2327">
    <property type="taxonomic scope" value="Bacteria"/>
</dbReference>
<dbReference type="GO" id="GO:0016740">
    <property type="term" value="F:transferase activity"/>
    <property type="evidence" value="ECO:0007669"/>
    <property type="project" value="UniProtKB-KW"/>
</dbReference>
<dbReference type="Pfam" id="PF04230">
    <property type="entry name" value="PS_pyruv_trans"/>
    <property type="match status" value="1"/>
</dbReference>
<protein>
    <submittedName>
        <fullName evidence="2">Polysaccharide pyruvyl transferase</fullName>
    </submittedName>
</protein>
<name>R4VQ77_9GAMM</name>
<reference evidence="2 3" key="1">
    <citation type="journal article" date="2013" name="Genome Announc.">
        <title>Draft Genome of Spiribacter salinus M19-40, an Abundant Gammaproteobacterium in Aquatic Hypersaline Environments.</title>
        <authorList>
            <person name="Leon M.J."/>
            <person name="Ghai R."/>
            <person name="Fernandez A.B."/>
            <person name="Sanchez-Porro C."/>
            <person name="Rodriguez-Valera F."/>
            <person name="Ventosa A."/>
        </authorList>
    </citation>
    <scope>NUCLEOTIDE SEQUENCE [LARGE SCALE GENOMIC DNA]</scope>
    <source>
        <strain evidence="2">M19-40</strain>
    </source>
</reference>
<dbReference type="EMBL" id="CP005963">
    <property type="protein sequence ID" value="AGM41618.1"/>
    <property type="molecule type" value="Genomic_DNA"/>
</dbReference>
<feature type="domain" description="Polysaccharide pyruvyl transferase" evidence="1">
    <location>
        <begin position="13"/>
        <end position="338"/>
    </location>
</feature>
<dbReference type="RefSeq" id="WP_016353925.1">
    <property type="nucleotide sequence ID" value="NC_021291.1"/>
</dbReference>
<proteinExistence type="predicted"/>
<dbReference type="OrthoDB" id="6058856at2"/>
<organism evidence="2 3">
    <name type="scientific">Spiribacter salinus M19-40</name>
    <dbReference type="NCBI Taxonomy" id="1260251"/>
    <lineage>
        <taxon>Bacteria</taxon>
        <taxon>Pseudomonadati</taxon>
        <taxon>Pseudomonadota</taxon>
        <taxon>Gammaproteobacteria</taxon>
        <taxon>Chromatiales</taxon>
        <taxon>Ectothiorhodospiraceae</taxon>
        <taxon>Spiribacter</taxon>
    </lineage>
</organism>
<accession>R4VQ77</accession>
<dbReference type="PANTHER" id="PTHR36836:SF1">
    <property type="entry name" value="COLANIC ACID BIOSYNTHESIS PROTEIN WCAK"/>
    <property type="match status" value="1"/>
</dbReference>
<dbReference type="Proteomes" id="UP000017881">
    <property type="component" value="Chromosome"/>
</dbReference>
<keyword evidence="3" id="KW-1185">Reference proteome</keyword>